<proteinExistence type="predicted"/>
<gene>
    <name evidence="2" type="ORF">S01H4_28652</name>
</gene>
<keyword evidence="1" id="KW-0472">Membrane</keyword>
<keyword evidence="1" id="KW-0812">Transmembrane</keyword>
<accession>X1CSS2</accession>
<evidence type="ECO:0000313" key="2">
    <source>
        <dbReference type="EMBL" id="GAG87311.1"/>
    </source>
</evidence>
<reference evidence="2" key="1">
    <citation type="journal article" date="2014" name="Front. Microbiol.">
        <title>High frequency of phylogenetically diverse reductive dehalogenase-homologous genes in deep subseafloor sedimentary metagenomes.</title>
        <authorList>
            <person name="Kawai M."/>
            <person name="Futagami T."/>
            <person name="Toyoda A."/>
            <person name="Takaki Y."/>
            <person name="Nishi S."/>
            <person name="Hori S."/>
            <person name="Arai W."/>
            <person name="Tsubouchi T."/>
            <person name="Morono Y."/>
            <person name="Uchiyama I."/>
            <person name="Ito T."/>
            <person name="Fujiyama A."/>
            <person name="Inagaki F."/>
            <person name="Takami H."/>
        </authorList>
    </citation>
    <scope>NUCLEOTIDE SEQUENCE</scope>
    <source>
        <strain evidence="2">Expedition CK06-06</strain>
    </source>
</reference>
<sequence length="53" mass="5465">GGSATHKEGTSAWNATNDVQSAMSDIPGWLPIIVITVIGALLIGLVARFRAST</sequence>
<feature type="non-terminal residue" evidence="2">
    <location>
        <position position="1"/>
    </location>
</feature>
<comment type="caution">
    <text evidence="2">The sequence shown here is derived from an EMBL/GenBank/DDBJ whole genome shotgun (WGS) entry which is preliminary data.</text>
</comment>
<keyword evidence="1" id="KW-1133">Transmembrane helix</keyword>
<organism evidence="2">
    <name type="scientific">marine sediment metagenome</name>
    <dbReference type="NCBI Taxonomy" id="412755"/>
    <lineage>
        <taxon>unclassified sequences</taxon>
        <taxon>metagenomes</taxon>
        <taxon>ecological metagenomes</taxon>
    </lineage>
</organism>
<dbReference type="AlphaFoldDB" id="X1CSS2"/>
<protein>
    <submittedName>
        <fullName evidence="2">Uncharacterized protein</fullName>
    </submittedName>
</protein>
<dbReference type="EMBL" id="BART01014314">
    <property type="protein sequence ID" value="GAG87311.1"/>
    <property type="molecule type" value="Genomic_DNA"/>
</dbReference>
<evidence type="ECO:0000256" key="1">
    <source>
        <dbReference type="SAM" id="Phobius"/>
    </source>
</evidence>
<name>X1CSS2_9ZZZZ</name>
<feature type="transmembrane region" description="Helical" evidence="1">
    <location>
        <begin position="28"/>
        <end position="47"/>
    </location>
</feature>